<dbReference type="Proteomes" id="UP000887579">
    <property type="component" value="Unplaced"/>
</dbReference>
<name>A0AC34G0U2_9BILA</name>
<evidence type="ECO:0000313" key="1">
    <source>
        <dbReference type="Proteomes" id="UP000887579"/>
    </source>
</evidence>
<dbReference type="WBParaSite" id="ES5_v2.g22736.t1">
    <property type="protein sequence ID" value="ES5_v2.g22736.t1"/>
    <property type="gene ID" value="ES5_v2.g22736"/>
</dbReference>
<sequence length="195" mass="22012">MVNFVAAAFIESQIINNTNLANQYFEKSYSNGKWEKFIHYSIKPCAGYFNGVCQVIITRSTPLNMVVIAFRGTVEKDQMSNKADTTLIDFVTWPYNASFGRVNKYFFAASESLWNNYIESTIKENEGYTIAFSGHSIGGAIATLTALKARHLGLVDDNKMKLYTFGEPRIGDYEFANNFQSLISQSYRIVHDSGK</sequence>
<organism evidence="1 2">
    <name type="scientific">Panagrolaimus sp. ES5</name>
    <dbReference type="NCBI Taxonomy" id="591445"/>
    <lineage>
        <taxon>Eukaryota</taxon>
        <taxon>Metazoa</taxon>
        <taxon>Ecdysozoa</taxon>
        <taxon>Nematoda</taxon>
        <taxon>Chromadorea</taxon>
        <taxon>Rhabditida</taxon>
        <taxon>Tylenchina</taxon>
        <taxon>Panagrolaimomorpha</taxon>
        <taxon>Panagrolaimoidea</taxon>
        <taxon>Panagrolaimidae</taxon>
        <taxon>Panagrolaimus</taxon>
    </lineage>
</organism>
<proteinExistence type="predicted"/>
<evidence type="ECO:0000313" key="2">
    <source>
        <dbReference type="WBParaSite" id="ES5_v2.g22736.t1"/>
    </source>
</evidence>
<reference evidence="2" key="1">
    <citation type="submission" date="2022-11" db="UniProtKB">
        <authorList>
            <consortium name="WormBaseParasite"/>
        </authorList>
    </citation>
    <scope>IDENTIFICATION</scope>
</reference>
<protein>
    <submittedName>
        <fullName evidence="2">Fungal lipase-like domain-containing protein</fullName>
    </submittedName>
</protein>
<accession>A0AC34G0U2</accession>